<comment type="caution">
    <text evidence="4">The sequence shown here is derived from an EMBL/GenBank/DDBJ whole genome shotgun (WGS) entry which is preliminary data.</text>
</comment>
<dbReference type="PANTHER" id="PTHR22603:SF66">
    <property type="entry name" value="ETHANOLAMINE KINASE"/>
    <property type="match status" value="1"/>
</dbReference>
<dbReference type="SUPFAM" id="SSF56112">
    <property type="entry name" value="Protein kinase-like (PK-like)"/>
    <property type="match status" value="1"/>
</dbReference>
<evidence type="ECO:0000313" key="5">
    <source>
        <dbReference type="Proteomes" id="UP000015354"/>
    </source>
</evidence>
<dbReference type="PANTHER" id="PTHR22603">
    <property type="entry name" value="CHOLINE/ETHANOALAMINE KINASE"/>
    <property type="match status" value="1"/>
</dbReference>
<evidence type="ECO:0000256" key="3">
    <source>
        <dbReference type="ARBA" id="ARBA00038874"/>
    </source>
</evidence>
<dbReference type="InterPro" id="IPR011009">
    <property type="entry name" value="Kinase-like_dom_sf"/>
</dbReference>
<protein>
    <recommendedName>
        <fullName evidence="3">ethanolamine kinase</fullName>
        <ecNumber evidence="3">2.7.1.82</ecNumber>
    </recommendedName>
</protein>
<sequence length="297" mass="34469">MAQEADAVAEKIAAFQVTSTIAAKANMVDDRHKREVIGAAAEDPNNVDFVSAQDGDKAATRFDKEANYTVHSLTRWLSQISSDDIQRKVVPEKRASFAETVERLRPESKDLVELIQKEASHLVQGVCHNDLLSANIMRHKEQRMLKIIDFDYTKKNFLLFDIANHFNEYTGLECDYERYFPSDAHMTNFVRLYRRHMREHLDDAKVKAKEDKDTFRVFDNEEIFYTDSEAEEEKIVHHWTSLVKFMTLCSHASWSIWSLFQEAVSNIDVDFLDYAKLRLARYMEAKDEIKGLLSSID</sequence>
<reference evidence="4 5" key="1">
    <citation type="journal article" date="2013" name="PLoS ONE">
        <title>Predicting the Proteins of Angomonas deanei, Strigomonas culicis and Their Respective Endosymbionts Reveals New Aspects of the Trypanosomatidae Family.</title>
        <authorList>
            <person name="Motta M.C."/>
            <person name="Martins A.C."/>
            <person name="de Souza S.S."/>
            <person name="Catta-Preta C.M."/>
            <person name="Silva R."/>
            <person name="Klein C.C."/>
            <person name="de Almeida L.G."/>
            <person name="de Lima Cunha O."/>
            <person name="Ciapina L.P."/>
            <person name="Brocchi M."/>
            <person name="Colabardini A.C."/>
            <person name="de Araujo Lima B."/>
            <person name="Machado C.R."/>
            <person name="de Almeida Soares C.M."/>
            <person name="Probst C.M."/>
            <person name="de Menezes C.B."/>
            <person name="Thompson C.E."/>
            <person name="Bartholomeu D.C."/>
            <person name="Gradia D.F."/>
            <person name="Pavoni D.P."/>
            <person name="Grisard E.C."/>
            <person name="Fantinatti-Garboggini F."/>
            <person name="Marchini F.K."/>
            <person name="Rodrigues-Luiz G.F."/>
            <person name="Wagner G."/>
            <person name="Goldman G.H."/>
            <person name="Fietto J.L."/>
            <person name="Elias M.C."/>
            <person name="Goldman M.H."/>
            <person name="Sagot M.F."/>
            <person name="Pereira M."/>
            <person name="Stoco P.H."/>
            <person name="de Mendonca-Neto R.P."/>
            <person name="Teixeira S.M."/>
            <person name="Maciel T.E."/>
            <person name="de Oliveira Mendes T.A."/>
            <person name="Urmenyi T.P."/>
            <person name="de Souza W."/>
            <person name="Schenkman S."/>
            <person name="de Vasconcelos A.T."/>
        </authorList>
    </citation>
    <scope>NUCLEOTIDE SEQUENCE [LARGE SCALE GENOMIC DNA]</scope>
</reference>
<dbReference type="EC" id="2.7.1.82" evidence="3"/>
<dbReference type="OrthoDB" id="10267235at2759"/>
<name>S9VN95_9TRYP</name>
<dbReference type="Pfam" id="PF01633">
    <property type="entry name" value="Choline_kinase"/>
    <property type="match status" value="1"/>
</dbReference>
<dbReference type="EMBL" id="ATMH01007046">
    <property type="protein sequence ID" value="EPY24705.1"/>
    <property type="molecule type" value="Genomic_DNA"/>
</dbReference>
<accession>S9VN95</accession>
<evidence type="ECO:0000256" key="1">
    <source>
        <dbReference type="ARBA" id="ARBA00037883"/>
    </source>
</evidence>
<keyword evidence="4" id="KW-0808">Transferase</keyword>
<dbReference type="Gene3D" id="3.90.1200.10">
    <property type="match status" value="1"/>
</dbReference>
<gene>
    <name evidence="4" type="ORF">STCU_07046</name>
</gene>
<keyword evidence="5" id="KW-1185">Reference proteome</keyword>
<comment type="pathway">
    <text evidence="1">Phospholipid metabolism; phosphatidylethanolamine biosynthesis; phosphatidylethanolamine from ethanolamine: step 1/3.</text>
</comment>
<proteinExistence type="inferred from homology"/>
<evidence type="ECO:0000256" key="2">
    <source>
        <dbReference type="ARBA" id="ARBA00038211"/>
    </source>
</evidence>
<dbReference type="GO" id="GO:0006646">
    <property type="term" value="P:phosphatidylethanolamine biosynthetic process"/>
    <property type="evidence" value="ECO:0007669"/>
    <property type="project" value="TreeGrafter"/>
</dbReference>
<dbReference type="GO" id="GO:0005737">
    <property type="term" value="C:cytoplasm"/>
    <property type="evidence" value="ECO:0007669"/>
    <property type="project" value="TreeGrafter"/>
</dbReference>
<comment type="similarity">
    <text evidence="2">Belongs to the choline/ethanolamine kinase family.</text>
</comment>
<organism evidence="4 5">
    <name type="scientific">Strigomonas culicis</name>
    <dbReference type="NCBI Taxonomy" id="28005"/>
    <lineage>
        <taxon>Eukaryota</taxon>
        <taxon>Discoba</taxon>
        <taxon>Euglenozoa</taxon>
        <taxon>Kinetoplastea</taxon>
        <taxon>Metakinetoplastina</taxon>
        <taxon>Trypanosomatida</taxon>
        <taxon>Trypanosomatidae</taxon>
        <taxon>Strigomonadinae</taxon>
        <taxon>Strigomonas</taxon>
    </lineage>
</organism>
<dbReference type="GO" id="GO:0004305">
    <property type="term" value="F:ethanolamine kinase activity"/>
    <property type="evidence" value="ECO:0007669"/>
    <property type="project" value="UniProtKB-EC"/>
</dbReference>
<evidence type="ECO:0000313" key="4">
    <source>
        <dbReference type="EMBL" id="EPY24705.1"/>
    </source>
</evidence>
<dbReference type="Proteomes" id="UP000015354">
    <property type="component" value="Unassembled WGS sequence"/>
</dbReference>
<dbReference type="AlphaFoldDB" id="S9VN95"/>
<keyword evidence="4" id="KW-0418">Kinase</keyword>